<keyword evidence="3" id="KW-1185">Reference proteome</keyword>
<accession>A0AAV2D8D1</accession>
<sequence length="106" mass="11860">MPSPKKKMPSLEKSQSKSFVWKLLSIGKMTATTCFTKPRSVVHLPAKKRLNRRASSGNRGQSKGEGEEKYVGGDMLHKAQKHPLSPSQWRTSPKRRLEGVDLSGAW</sequence>
<protein>
    <submittedName>
        <fullName evidence="2">Uncharacterized protein</fullName>
    </submittedName>
</protein>
<evidence type="ECO:0000256" key="1">
    <source>
        <dbReference type="SAM" id="MobiDB-lite"/>
    </source>
</evidence>
<gene>
    <name evidence="2" type="ORF">LTRI10_LOCUS12293</name>
</gene>
<reference evidence="2 3" key="1">
    <citation type="submission" date="2024-04" db="EMBL/GenBank/DDBJ databases">
        <authorList>
            <person name="Fracassetti M."/>
        </authorList>
    </citation>
    <scope>NUCLEOTIDE SEQUENCE [LARGE SCALE GENOMIC DNA]</scope>
</reference>
<evidence type="ECO:0000313" key="3">
    <source>
        <dbReference type="Proteomes" id="UP001497516"/>
    </source>
</evidence>
<proteinExistence type="predicted"/>
<dbReference type="Proteomes" id="UP001497516">
    <property type="component" value="Chromosome 2"/>
</dbReference>
<name>A0AAV2D8D1_9ROSI</name>
<organism evidence="2 3">
    <name type="scientific">Linum trigynum</name>
    <dbReference type="NCBI Taxonomy" id="586398"/>
    <lineage>
        <taxon>Eukaryota</taxon>
        <taxon>Viridiplantae</taxon>
        <taxon>Streptophyta</taxon>
        <taxon>Embryophyta</taxon>
        <taxon>Tracheophyta</taxon>
        <taxon>Spermatophyta</taxon>
        <taxon>Magnoliopsida</taxon>
        <taxon>eudicotyledons</taxon>
        <taxon>Gunneridae</taxon>
        <taxon>Pentapetalae</taxon>
        <taxon>rosids</taxon>
        <taxon>fabids</taxon>
        <taxon>Malpighiales</taxon>
        <taxon>Linaceae</taxon>
        <taxon>Linum</taxon>
    </lineage>
</organism>
<dbReference type="AlphaFoldDB" id="A0AAV2D8D1"/>
<feature type="compositionally biased region" description="Basic and acidic residues" evidence="1">
    <location>
        <begin position="62"/>
        <end position="77"/>
    </location>
</feature>
<dbReference type="EMBL" id="OZ034815">
    <property type="protein sequence ID" value="CAL1369957.1"/>
    <property type="molecule type" value="Genomic_DNA"/>
</dbReference>
<evidence type="ECO:0000313" key="2">
    <source>
        <dbReference type="EMBL" id="CAL1369957.1"/>
    </source>
</evidence>
<feature type="region of interest" description="Disordered" evidence="1">
    <location>
        <begin position="47"/>
        <end position="106"/>
    </location>
</feature>